<comment type="caution">
    <text evidence="5">The sequence shown here is derived from an EMBL/GenBank/DDBJ whole genome shotgun (WGS) entry which is preliminary data.</text>
</comment>
<dbReference type="AlphaFoldDB" id="A0A7V1LM70"/>
<sequence length="722" mass="82500">MKYLSLLLILIGSIPVAAAAPQSKELTLETIFHSREFSLDYIRAVQWLPDGRGLTYLKSTGENSRSVYIYDPVKKEERLLIDGATLIRPGEEKTLNFSSYQWVANGKKILFKANVKRIWRHSTQAQYFIYDVAAKTFHSLIKGDPFVANAKISPDKQWVGFVKENNIYAYNTSSGKTVQLTRDGNENIINGAFDWVYEEEFAISDGWRWSPDSKRIAFWRLDQSPEPTFSWIDFEPLNGKVETIRYPKAGQHNAFVKIGVVTLADGGIQWMDIGDETDIYIPRISWMNKDVLLMQRLNRHQNKMELLQARPGNGQSRVLMVEEDPAWVDIHDNFFFVDENHFIWTSERSGYNHIYMVDAQSGQMRQITRGSWEVSDVYGSNGGYIYFRGNKERDIEWNIYRLETATGNIELLTPAAGVHSADFSPDFKYFIDHWSSARVPNQSLLKTADGTLVAALVENDLDLAAYDFIFPQFGQFTTSDGVRLNTRTFLPAGFDPQKKYPVVIYGYGGPASQIVVNRWGRSREVWFSWLAAQGYIVFTLDNRGTGGRGKAFKNLAYGDLSQYAVKDHIEGAKYLAGLPYVDKERIAIWGWSGGGYLTLNCMFRGADYFKVGIAVAPVTDFRLYDTIWTERYMGLPGENKAGYEAANTLNYYKNLKGKLLIVHGTADDNVHFQNTMQLVGRLQRVPKQFDLMVYPGLNHALYAPNSYWHLYTMMSNYLKENL</sequence>
<dbReference type="Gene3D" id="2.140.10.30">
    <property type="entry name" value="Dipeptidylpeptidase IV, N-terminal domain"/>
    <property type="match status" value="1"/>
</dbReference>
<feature type="chain" id="PRO_5031538949" evidence="2">
    <location>
        <begin position="20"/>
        <end position="722"/>
    </location>
</feature>
<dbReference type="InterPro" id="IPR001375">
    <property type="entry name" value="Peptidase_S9_cat"/>
</dbReference>
<dbReference type="SUPFAM" id="SSF53474">
    <property type="entry name" value="alpha/beta-Hydrolases"/>
    <property type="match status" value="1"/>
</dbReference>
<name>A0A7V1LM70_CALAY</name>
<dbReference type="FunFam" id="3.40.50.1820:FF:000003">
    <property type="entry name" value="Dipeptidyl peptidase 4"/>
    <property type="match status" value="1"/>
</dbReference>
<dbReference type="SUPFAM" id="SSF82171">
    <property type="entry name" value="DPP6 N-terminal domain-like"/>
    <property type="match status" value="1"/>
</dbReference>
<feature type="signal peptide" evidence="2">
    <location>
        <begin position="1"/>
        <end position="19"/>
    </location>
</feature>
<reference evidence="5" key="1">
    <citation type="journal article" date="2020" name="mSystems">
        <title>Genome- and Community-Level Interaction Insights into Carbon Utilization and Element Cycling Functions of Hydrothermarchaeota in Hydrothermal Sediment.</title>
        <authorList>
            <person name="Zhou Z."/>
            <person name="Liu Y."/>
            <person name="Xu W."/>
            <person name="Pan J."/>
            <person name="Luo Z.H."/>
            <person name="Li M."/>
        </authorList>
    </citation>
    <scope>NUCLEOTIDE SEQUENCE [LARGE SCALE GENOMIC DNA]</scope>
    <source>
        <strain evidence="5">HyVt-456</strain>
    </source>
</reference>
<dbReference type="Gene3D" id="3.40.50.1820">
    <property type="entry name" value="alpha/beta hydrolase"/>
    <property type="match status" value="1"/>
</dbReference>
<dbReference type="InterPro" id="IPR029058">
    <property type="entry name" value="AB_hydrolase_fold"/>
</dbReference>
<keyword evidence="2" id="KW-0732">Signal</keyword>
<evidence type="ECO:0000259" key="4">
    <source>
        <dbReference type="Pfam" id="PF00930"/>
    </source>
</evidence>
<dbReference type="InterPro" id="IPR050278">
    <property type="entry name" value="Serine_Prot_S9B/DPPIV"/>
</dbReference>
<dbReference type="Pfam" id="PF00930">
    <property type="entry name" value="DPPIV_N"/>
    <property type="match status" value="1"/>
</dbReference>
<protein>
    <submittedName>
        <fullName evidence="5">S9 family peptidase</fullName>
    </submittedName>
</protein>
<dbReference type="GO" id="GO:0008236">
    <property type="term" value="F:serine-type peptidase activity"/>
    <property type="evidence" value="ECO:0007669"/>
    <property type="project" value="InterPro"/>
</dbReference>
<dbReference type="Proteomes" id="UP000886005">
    <property type="component" value="Unassembled WGS sequence"/>
</dbReference>
<proteinExistence type="predicted"/>
<evidence type="ECO:0000256" key="1">
    <source>
        <dbReference type="ARBA" id="ARBA00023180"/>
    </source>
</evidence>
<dbReference type="EMBL" id="DRLD01000213">
    <property type="protein sequence ID" value="HED10569.1"/>
    <property type="molecule type" value="Genomic_DNA"/>
</dbReference>
<evidence type="ECO:0000256" key="2">
    <source>
        <dbReference type="SAM" id="SignalP"/>
    </source>
</evidence>
<dbReference type="PANTHER" id="PTHR11731:SF193">
    <property type="entry name" value="DIPEPTIDYL PEPTIDASE 9"/>
    <property type="match status" value="1"/>
</dbReference>
<dbReference type="PANTHER" id="PTHR11731">
    <property type="entry name" value="PROTEASE FAMILY S9B,C DIPEPTIDYL-PEPTIDASE IV-RELATED"/>
    <property type="match status" value="1"/>
</dbReference>
<keyword evidence="1" id="KW-0325">Glycoprotein</keyword>
<dbReference type="InterPro" id="IPR002469">
    <property type="entry name" value="Peptidase_S9B_N"/>
</dbReference>
<dbReference type="GO" id="GO:0006508">
    <property type="term" value="P:proteolysis"/>
    <property type="evidence" value="ECO:0007669"/>
    <property type="project" value="InterPro"/>
</dbReference>
<dbReference type="GO" id="GO:0008239">
    <property type="term" value="F:dipeptidyl-peptidase activity"/>
    <property type="evidence" value="ECO:0007669"/>
    <property type="project" value="TreeGrafter"/>
</dbReference>
<feature type="domain" description="Dipeptidylpeptidase IV N-terminal" evidence="4">
    <location>
        <begin position="104"/>
        <end position="440"/>
    </location>
</feature>
<accession>A0A7V1LM70</accession>
<dbReference type="Pfam" id="PF00326">
    <property type="entry name" value="Peptidase_S9"/>
    <property type="match status" value="1"/>
</dbReference>
<evidence type="ECO:0000313" key="5">
    <source>
        <dbReference type="EMBL" id="HED10569.1"/>
    </source>
</evidence>
<evidence type="ECO:0000259" key="3">
    <source>
        <dbReference type="Pfam" id="PF00326"/>
    </source>
</evidence>
<organism evidence="5">
    <name type="scientific">Caldithrix abyssi</name>
    <dbReference type="NCBI Taxonomy" id="187145"/>
    <lineage>
        <taxon>Bacteria</taxon>
        <taxon>Pseudomonadati</taxon>
        <taxon>Calditrichota</taxon>
        <taxon>Calditrichia</taxon>
        <taxon>Calditrichales</taxon>
        <taxon>Calditrichaceae</taxon>
        <taxon>Caldithrix</taxon>
    </lineage>
</organism>
<feature type="domain" description="Peptidase S9 prolyl oligopeptidase catalytic" evidence="3">
    <location>
        <begin position="527"/>
        <end position="722"/>
    </location>
</feature>
<gene>
    <name evidence="5" type="ORF">ENJ10_07755</name>
</gene>